<feature type="compositionally biased region" description="Polar residues" evidence="8">
    <location>
        <begin position="171"/>
        <end position="184"/>
    </location>
</feature>
<evidence type="ECO:0000256" key="3">
    <source>
        <dbReference type="ARBA" id="ARBA00022741"/>
    </source>
</evidence>
<evidence type="ECO:0000256" key="5">
    <source>
        <dbReference type="ARBA" id="ARBA00023146"/>
    </source>
</evidence>
<evidence type="ECO:0000259" key="9">
    <source>
        <dbReference type="PROSITE" id="PS50862"/>
    </source>
</evidence>
<evidence type="ECO:0000256" key="7">
    <source>
        <dbReference type="ARBA" id="ARBA00034892"/>
    </source>
</evidence>
<dbReference type="Pfam" id="PF00587">
    <property type="entry name" value="tRNA-synt_2b"/>
    <property type="match status" value="1"/>
</dbReference>
<dbReference type="EC" id="6.1.1.11" evidence="1"/>
<gene>
    <name evidence="10" type="ORF">SAMD00023353_0203790</name>
</gene>
<dbReference type="AlphaFoldDB" id="A0A1S8A509"/>
<dbReference type="Proteomes" id="UP000054516">
    <property type="component" value="Unassembled WGS sequence"/>
</dbReference>
<evidence type="ECO:0000256" key="1">
    <source>
        <dbReference type="ARBA" id="ARBA00012840"/>
    </source>
</evidence>
<reference evidence="10" key="1">
    <citation type="submission" date="2016-03" db="EMBL/GenBank/DDBJ databases">
        <title>Draft genome sequence of Rosellinia necatrix.</title>
        <authorList>
            <person name="Kanematsu S."/>
        </authorList>
    </citation>
    <scope>NUCLEOTIDE SEQUENCE [LARGE SCALE GENOMIC DNA]</scope>
    <source>
        <strain evidence="10">W97</strain>
    </source>
</reference>
<evidence type="ECO:0000256" key="8">
    <source>
        <dbReference type="SAM" id="MobiDB-lite"/>
    </source>
</evidence>
<dbReference type="PROSITE" id="PS50862">
    <property type="entry name" value="AA_TRNA_LIGASE_II"/>
    <property type="match status" value="1"/>
</dbReference>
<keyword evidence="4" id="KW-0067">ATP-binding</keyword>
<dbReference type="OrthoDB" id="10264585at2759"/>
<dbReference type="InterPro" id="IPR045864">
    <property type="entry name" value="aa-tRNA-synth_II/BPL/LPL"/>
</dbReference>
<evidence type="ECO:0000256" key="6">
    <source>
        <dbReference type="ARBA" id="ARBA00031113"/>
    </source>
</evidence>
<feature type="region of interest" description="Disordered" evidence="8">
    <location>
        <begin position="26"/>
        <end position="102"/>
    </location>
</feature>
<dbReference type="EMBL" id="DF977447">
    <property type="protein sequence ID" value="GAW25194.1"/>
    <property type="molecule type" value="Genomic_DNA"/>
</dbReference>
<dbReference type="STRING" id="77044.A0A1S8A509"/>
<keyword evidence="3" id="KW-0547">Nucleotide-binding</keyword>
<dbReference type="InterPro" id="IPR002314">
    <property type="entry name" value="aa-tRNA-synt_IIb"/>
</dbReference>
<dbReference type="InterPro" id="IPR010978">
    <property type="entry name" value="tRNA-bd_arm"/>
</dbReference>
<dbReference type="SUPFAM" id="SSF46589">
    <property type="entry name" value="tRNA-binding arm"/>
    <property type="match status" value="2"/>
</dbReference>
<feature type="region of interest" description="Disordered" evidence="8">
    <location>
        <begin position="153"/>
        <end position="196"/>
    </location>
</feature>
<feature type="domain" description="Aminoacyl-transfer RNA synthetases class-II family profile" evidence="9">
    <location>
        <begin position="324"/>
        <end position="567"/>
    </location>
</feature>
<evidence type="ECO:0000256" key="4">
    <source>
        <dbReference type="ARBA" id="ARBA00022840"/>
    </source>
</evidence>
<dbReference type="PANTHER" id="PTHR11778">
    <property type="entry name" value="SERYL-TRNA SYNTHETASE"/>
    <property type="match status" value="1"/>
</dbReference>
<dbReference type="InterPro" id="IPR006195">
    <property type="entry name" value="aa-tRNA-synth_II"/>
</dbReference>
<dbReference type="OMA" id="EQNCIDR"/>
<evidence type="ECO:0000313" key="11">
    <source>
        <dbReference type="Proteomes" id="UP000054516"/>
    </source>
</evidence>
<evidence type="ECO:0000256" key="2">
    <source>
        <dbReference type="ARBA" id="ARBA00022598"/>
    </source>
</evidence>
<dbReference type="GO" id="GO:0004828">
    <property type="term" value="F:serine-tRNA ligase activity"/>
    <property type="evidence" value="ECO:0007669"/>
    <property type="project" value="UniProtKB-EC"/>
</dbReference>
<accession>A0A1S8A509</accession>
<organism evidence="10">
    <name type="scientific">Rosellinia necatrix</name>
    <name type="common">White root-rot fungus</name>
    <dbReference type="NCBI Taxonomy" id="77044"/>
    <lineage>
        <taxon>Eukaryota</taxon>
        <taxon>Fungi</taxon>
        <taxon>Dikarya</taxon>
        <taxon>Ascomycota</taxon>
        <taxon>Pezizomycotina</taxon>
        <taxon>Sordariomycetes</taxon>
        <taxon>Xylariomycetidae</taxon>
        <taxon>Xylariales</taxon>
        <taxon>Xylariaceae</taxon>
        <taxon>Rosellinia</taxon>
    </lineage>
</organism>
<dbReference type="SUPFAM" id="SSF55681">
    <property type="entry name" value="Class II aaRS and biotin synthetases"/>
    <property type="match status" value="1"/>
</dbReference>
<proteinExistence type="predicted"/>
<dbReference type="GO" id="GO:0005524">
    <property type="term" value="F:ATP binding"/>
    <property type="evidence" value="ECO:0007669"/>
    <property type="project" value="UniProtKB-KW"/>
</dbReference>
<keyword evidence="11" id="KW-1185">Reference proteome</keyword>
<keyword evidence="5 10" id="KW-0030">Aminoacyl-tRNA synthetase</keyword>
<evidence type="ECO:0000313" key="10">
    <source>
        <dbReference type="EMBL" id="GAW25194.1"/>
    </source>
</evidence>
<feature type="compositionally biased region" description="Low complexity" evidence="8">
    <location>
        <begin position="70"/>
        <end position="89"/>
    </location>
</feature>
<keyword evidence="2 10" id="KW-0436">Ligase</keyword>
<dbReference type="Gene3D" id="1.10.287.40">
    <property type="entry name" value="Serine-tRNA synthetase, tRNA binding domain"/>
    <property type="match status" value="1"/>
</dbReference>
<dbReference type="FunFam" id="3.30.930.10:FF:000069">
    <property type="entry name" value="Seryl-tRNA synthetase"/>
    <property type="match status" value="1"/>
</dbReference>
<name>A0A1S8A509_ROSNE</name>
<feature type="compositionally biased region" description="Low complexity" evidence="8">
    <location>
        <begin position="45"/>
        <end position="62"/>
    </location>
</feature>
<dbReference type="NCBIfam" id="TIGR00414">
    <property type="entry name" value="serS"/>
    <property type="match status" value="1"/>
</dbReference>
<dbReference type="Gene3D" id="3.30.930.10">
    <property type="entry name" value="Bira Bifunctional Protein, Domain 2"/>
    <property type="match status" value="1"/>
</dbReference>
<dbReference type="InterPro" id="IPR002317">
    <property type="entry name" value="Ser-tRNA-ligase_type_1"/>
</dbReference>
<dbReference type="GO" id="GO:0006434">
    <property type="term" value="P:seryl-tRNA aminoacylation"/>
    <property type="evidence" value="ECO:0007669"/>
    <property type="project" value="InterPro"/>
</dbReference>
<dbReference type="PRINTS" id="PR00981">
    <property type="entry name" value="TRNASYNTHSER"/>
</dbReference>
<protein>
    <recommendedName>
        <fullName evidence="1">serine--tRNA ligase</fullName>
        <ecNumber evidence="1">6.1.1.11</ecNumber>
    </recommendedName>
    <alternativeName>
        <fullName evidence="6">Seryl-tRNA synthetase</fullName>
    </alternativeName>
    <alternativeName>
        <fullName evidence="7">Seryl-tRNA(Ser) synthetase</fullName>
    </alternativeName>
</protein>
<sequence>MKVATQLFACPQCRLARPRAVTRTITRTSRPLLTPRPITRFYTISNTNPNSTSPSSSSGPNSRGEADPKQTQQTQQTQQTTQQPQRPTTAPRPNIDIKHIRQNPELYEKNCLERNYKVQATYPSRINALFAQWQARQKDGRGLRERSNALRRQIANPATIQHEDEAEDSSAGGSRQDGSQTSDPASHPLGDGARKDVRSMTKDELLEEARVIKQALSAIEEDEARLSAEMTELALAIPNLTSEDTPRGDEPRVLSYINEPHPLKSASPPSDRVWRSHVHIGSELGILDFAGAATTSGWGWYYLLDEGAQLEQALISYALASMTRIPGWRQVAPPSIVYSHIAAACGFQPRDQNGETQIYALTQSASDAARGRPELSLAGTAEIPLAGMRADSVLEAAELPSKRVAVSRCYRAEAGARGADTKGLYRVHEFTKVELFAWTAPDADATADVFDEMVDAQTDILSSLGLHCRVLEMPSTDLGASALRKIDIEAFFPSRAAQGLNDGWGEVTSASVCADYQTRRLATRARGEDAKLTYPWTVNGTALAVPRVLAAILENGWDEAQMAVTIPECLRPWMNGKEKIEMKHRQN</sequence>
<dbReference type="InterPro" id="IPR042103">
    <property type="entry name" value="SerRS_1_N_sf"/>
</dbReference>